<dbReference type="GO" id="GO:0044550">
    <property type="term" value="P:secondary metabolite biosynthetic process"/>
    <property type="evidence" value="ECO:0007669"/>
    <property type="project" value="UniProtKB-ARBA"/>
</dbReference>
<gene>
    <name evidence="5" type="ORF">N7493_001229</name>
</gene>
<evidence type="ECO:0000256" key="1">
    <source>
        <dbReference type="ARBA" id="ARBA00022450"/>
    </source>
</evidence>
<protein>
    <submittedName>
        <fullName evidence="5">Acetyl-CoA synthetase-like protein</fullName>
    </submittedName>
</protein>
<proteinExistence type="predicted"/>
<evidence type="ECO:0000256" key="2">
    <source>
        <dbReference type="ARBA" id="ARBA00022553"/>
    </source>
</evidence>
<dbReference type="Gene3D" id="1.10.1200.10">
    <property type="entry name" value="ACP-like"/>
    <property type="match status" value="1"/>
</dbReference>
<dbReference type="Pfam" id="PF00550">
    <property type="entry name" value="PP-binding"/>
    <property type="match status" value="1"/>
</dbReference>
<dbReference type="Gene3D" id="3.30.559.10">
    <property type="entry name" value="Chloramphenicol acetyltransferase-like domain"/>
    <property type="match status" value="1"/>
</dbReference>
<comment type="caution">
    <text evidence="5">The sequence shown here is derived from an EMBL/GenBank/DDBJ whole genome shotgun (WGS) entry which is preliminary data.</text>
</comment>
<dbReference type="EMBL" id="JAQJAN010000002">
    <property type="protein sequence ID" value="KAJ5738074.1"/>
    <property type="molecule type" value="Genomic_DNA"/>
</dbReference>
<dbReference type="PROSITE" id="PS00012">
    <property type="entry name" value="PHOSPHOPANTETHEINE"/>
    <property type="match status" value="1"/>
</dbReference>
<keyword evidence="6" id="KW-1185">Reference proteome</keyword>
<sequence>MRPPRKKAYLYEPPRLPNEEVASPRKVYRTVDLVRQNPDGSYNFIGRRDDQVKIRGQRVELKEIETVIRQASLLVSRVKAIYRRDWCQQAKSTLAAFIKFKPQFEGVDKELDAIKAYLVSHLSSYMIPDHYIILDYIPLTLNGKTDIASLQQILDKHQDDISENQKSSAMVAENSLNKEEAILRTLWASILGIEKGTIGQSSNFIELGGSSLDAMQLVSAARAEHLALSFRSIMESPRLEDMGAACKTHVSATSILQADTILGEYDLVAEAAQLMSLPYEAIETCYPCSTTQETMFLSSIATAEVYILQNVYRVPQKVDKRRFQEACEMVVRQYPILRT</sequence>
<dbReference type="InterPro" id="IPR023213">
    <property type="entry name" value="CAT-like_dom_sf"/>
</dbReference>
<dbReference type="GO" id="GO:0031177">
    <property type="term" value="F:phosphopantetheine binding"/>
    <property type="evidence" value="ECO:0007669"/>
    <property type="project" value="TreeGrafter"/>
</dbReference>
<dbReference type="PANTHER" id="PTHR45527:SF1">
    <property type="entry name" value="FATTY ACID SYNTHASE"/>
    <property type="match status" value="1"/>
</dbReference>
<dbReference type="GO" id="GO:0005737">
    <property type="term" value="C:cytoplasm"/>
    <property type="evidence" value="ECO:0007669"/>
    <property type="project" value="TreeGrafter"/>
</dbReference>
<dbReference type="InterPro" id="IPR042099">
    <property type="entry name" value="ANL_N_sf"/>
</dbReference>
<dbReference type="InterPro" id="IPR045851">
    <property type="entry name" value="AMP-bd_C_sf"/>
</dbReference>
<dbReference type="PANTHER" id="PTHR45527">
    <property type="entry name" value="NONRIBOSOMAL PEPTIDE SYNTHETASE"/>
    <property type="match status" value="1"/>
</dbReference>
<evidence type="ECO:0000313" key="5">
    <source>
        <dbReference type="EMBL" id="KAJ5738074.1"/>
    </source>
</evidence>
<keyword evidence="1" id="KW-0596">Phosphopantetheine</keyword>
<keyword evidence="3" id="KW-0436">Ligase</keyword>
<reference evidence="5" key="1">
    <citation type="journal article" date="2023" name="IMA Fungus">
        <title>Comparative genomic study of the Penicillium genus elucidates a diverse pangenome and 15 lateral gene transfer events.</title>
        <authorList>
            <person name="Petersen C."/>
            <person name="Sorensen T."/>
            <person name="Nielsen M.R."/>
            <person name="Sondergaard T.E."/>
            <person name="Sorensen J.L."/>
            <person name="Fitzpatrick D.A."/>
            <person name="Frisvad J.C."/>
            <person name="Nielsen K.L."/>
        </authorList>
    </citation>
    <scope>NUCLEOTIDE SEQUENCE</scope>
    <source>
        <strain evidence="5">IBT 17514</strain>
    </source>
</reference>
<accession>A0AAD6HTT1</accession>
<dbReference type="InterPro" id="IPR006162">
    <property type="entry name" value="Ppantetheine_attach_site"/>
</dbReference>
<evidence type="ECO:0000313" key="6">
    <source>
        <dbReference type="Proteomes" id="UP001215712"/>
    </source>
</evidence>
<feature type="domain" description="Carrier" evidence="4">
    <location>
        <begin position="174"/>
        <end position="250"/>
    </location>
</feature>
<evidence type="ECO:0000256" key="3">
    <source>
        <dbReference type="ARBA" id="ARBA00022598"/>
    </source>
</evidence>
<dbReference type="Proteomes" id="UP001215712">
    <property type="component" value="Unassembled WGS sequence"/>
</dbReference>
<organism evidence="5 6">
    <name type="scientific">Penicillium malachiteum</name>
    <dbReference type="NCBI Taxonomy" id="1324776"/>
    <lineage>
        <taxon>Eukaryota</taxon>
        <taxon>Fungi</taxon>
        <taxon>Dikarya</taxon>
        <taxon>Ascomycota</taxon>
        <taxon>Pezizomycotina</taxon>
        <taxon>Eurotiomycetes</taxon>
        <taxon>Eurotiomycetidae</taxon>
        <taxon>Eurotiales</taxon>
        <taxon>Aspergillaceae</taxon>
        <taxon>Penicillium</taxon>
    </lineage>
</organism>
<dbReference type="InterPro" id="IPR009081">
    <property type="entry name" value="PP-bd_ACP"/>
</dbReference>
<evidence type="ECO:0000259" key="4">
    <source>
        <dbReference type="PROSITE" id="PS50075"/>
    </source>
</evidence>
<dbReference type="AlphaFoldDB" id="A0AAD6HTT1"/>
<dbReference type="Gene3D" id="3.30.300.30">
    <property type="match status" value="1"/>
</dbReference>
<dbReference type="GO" id="GO:0016874">
    <property type="term" value="F:ligase activity"/>
    <property type="evidence" value="ECO:0007669"/>
    <property type="project" value="UniProtKB-KW"/>
</dbReference>
<name>A0AAD6HTT1_9EURO</name>
<dbReference type="PROSITE" id="PS50075">
    <property type="entry name" value="CARRIER"/>
    <property type="match status" value="1"/>
</dbReference>
<reference evidence="5" key="2">
    <citation type="submission" date="2023-01" db="EMBL/GenBank/DDBJ databases">
        <authorList>
            <person name="Petersen C."/>
        </authorList>
    </citation>
    <scope>NUCLEOTIDE SEQUENCE</scope>
    <source>
        <strain evidence="5">IBT 17514</strain>
    </source>
</reference>
<dbReference type="Gene3D" id="3.40.50.12780">
    <property type="entry name" value="N-terminal domain of ligase-like"/>
    <property type="match status" value="1"/>
</dbReference>
<dbReference type="SUPFAM" id="SSF52777">
    <property type="entry name" value="CoA-dependent acyltransferases"/>
    <property type="match status" value="1"/>
</dbReference>
<dbReference type="SUPFAM" id="SSF56801">
    <property type="entry name" value="Acetyl-CoA synthetase-like"/>
    <property type="match status" value="1"/>
</dbReference>
<dbReference type="GO" id="GO:0043041">
    <property type="term" value="P:amino acid activation for nonribosomal peptide biosynthetic process"/>
    <property type="evidence" value="ECO:0007669"/>
    <property type="project" value="TreeGrafter"/>
</dbReference>
<dbReference type="SUPFAM" id="SSF47336">
    <property type="entry name" value="ACP-like"/>
    <property type="match status" value="1"/>
</dbReference>
<dbReference type="InterPro" id="IPR036736">
    <property type="entry name" value="ACP-like_sf"/>
</dbReference>
<keyword evidence="2" id="KW-0597">Phosphoprotein</keyword>